<dbReference type="EMBL" id="JSAN01000117">
    <property type="protein sequence ID" value="KIC71065.1"/>
    <property type="molecule type" value="Genomic_DNA"/>
</dbReference>
<comment type="caution">
    <text evidence="2">The sequence shown here is derived from an EMBL/GenBank/DDBJ whole genome shotgun (WGS) entry which is preliminary data.</text>
</comment>
<evidence type="ECO:0000313" key="2">
    <source>
        <dbReference type="EMBL" id="KIC71065.1"/>
    </source>
</evidence>
<evidence type="ECO:0000313" key="3">
    <source>
        <dbReference type="Proteomes" id="UP000031465"/>
    </source>
</evidence>
<name>A0A0C1JI46_9BACT</name>
<keyword evidence="1" id="KW-0812">Transmembrane</keyword>
<dbReference type="AlphaFoldDB" id="A0A0C1JI46"/>
<proteinExistence type="predicted"/>
<keyword evidence="1" id="KW-1133">Transmembrane helix</keyword>
<evidence type="ECO:0000256" key="1">
    <source>
        <dbReference type="SAM" id="Phobius"/>
    </source>
</evidence>
<protein>
    <submittedName>
        <fullName evidence="2">Uncharacterized protein</fullName>
    </submittedName>
</protein>
<reference evidence="2 3" key="1">
    <citation type="journal article" date="2014" name="Mol. Biol. Evol.">
        <title>Massive expansion of Ubiquitination-related gene families within the Chlamydiae.</title>
        <authorList>
            <person name="Domman D."/>
            <person name="Collingro A."/>
            <person name="Lagkouvardos I."/>
            <person name="Gehre L."/>
            <person name="Weinmaier T."/>
            <person name="Rattei T."/>
            <person name="Subtil A."/>
            <person name="Horn M."/>
        </authorList>
    </citation>
    <scope>NUCLEOTIDE SEQUENCE [LARGE SCALE GENOMIC DNA]</scope>
    <source>
        <strain evidence="2 3">EI2</strain>
    </source>
</reference>
<feature type="transmembrane region" description="Helical" evidence="1">
    <location>
        <begin position="7"/>
        <end position="24"/>
    </location>
</feature>
<gene>
    <name evidence="2" type="ORF">DB44_ET00020</name>
</gene>
<dbReference type="Proteomes" id="UP000031465">
    <property type="component" value="Unassembled WGS sequence"/>
</dbReference>
<feature type="transmembrane region" description="Helical" evidence="1">
    <location>
        <begin position="30"/>
        <end position="48"/>
    </location>
</feature>
<accession>A0A0C1JI46</accession>
<sequence length="51" mass="6037">MKKDGWKGWISVLIGLLVLIYFVYQGDYNIIAVAVFFYIAFWLLNKYTNNN</sequence>
<keyword evidence="1" id="KW-0472">Membrane</keyword>
<organism evidence="2 3">
    <name type="scientific">Candidatus Protochlamydia amoebophila</name>
    <dbReference type="NCBI Taxonomy" id="362787"/>
    <lineage>
        <taxon>Bacteria</taxon>
        <taxon>Pseudomonadati</taxon>
        <taxon>Chlamydiota</taxon>
        <taxon>Chlamydiia</taxon>
        <taxon>Parachlamydiales</taxon>
        <taxon>Parachlamydiaceae</taxon>
        <taxon>Candidatus Protochlamydia</taxon>
    </lineage>
</organism>